<sequence>MFSWRRKAKAERENVISSERLHDLVNQALLSNFGPLGSYAIARRSASDCDDIFHTMLASSVARNIVSSLIEHKVVIVADAALPAAADVAQPTAPKPSAPKPAPPRPSSYAPFSLAPIDVVPVPPDLAAAVSELSLGRDVHVRHVAITLATVTIPGEPGHDESASRADEMIAGAARVESGFEAELPGRTHADLVLAGLAHAESAYSEDEAVSDGAPDLSIAN</sequence>
<reference evidence="1 2" key="1">
    <citation type="submission" date="2021-01" db="EMBL/GenBank/DDBJ databases">
        <title>Sequencing the genomes of 1000 actinobacteria strains.</title>
        <authorList>
            <person name="Klenk H.-P."/>
        </authorList>
    </citation>
    <scope>NUCLEOTIDE SEQUENCE [LARGE SCALE GENOMIC DNA]</scope>
    <source>
        <strain evidence="1 2">DSM 13057</strain>
    </source>
</reference>
<keyword evidence="2" id="KW-1185">Reference proteome</keyword>
<evidence type="ECO:0000313" key="2">
    <source>
        <dbReference type="Proteomes" id="UP000776164"/>
    </source>
</evidence>
<name>A0ABS2L8C0_9MICO</name>
<organism evidence="1 2">
    <name type="scientific">Subtercola frigoramans</name>
    <dbReference type="NCBI Taxonomy" id="120298"/>
    <lineage>
        <taxon>Bacteria</taxon>
        <taxon>Bacillati</taxon>
        <taxon>Actinomycetota</taxon>
        <taxon>Actinomycetes</taxon>
        <taxon>Micrococcales</taxon>
        <taxon>Microbacteriaceae</taxon>
        <taxon>Subtercola</taxon>
    </lineage>
</organism>
<evidence type="ECO:0000313" key="1">
    <source>
        <dbReference type="EMBL" id="MBM7473239.1"/>
    </source>
</evidence>
<dbReference type="Proteomes" id="UP000776164">
    <property type="component" value="Unassembled WGS sequence"/>
</dbReference>
<gene>
    <name evidence="1" type="ORF">JOE66_002873</name>
</gene>
<dbReference type="EMBL" id="JAFBBU010000001">
    <property type="protein sequence ID" value="MBM7473239.1"/>
    <property type="molecule type" value="Genomic_DNA"/>
</dbReference>
<proteinExistence type="predicted"/>
<comment type="caution">
    <text evidence="1">The sequence shown here is derived from an EMBL/GenBank/DDBJ whole genome shotgun (WGS) entry which is preliminary data.</text>
</comment>
<dbReference type="RefSeq" id="WP_205110522.1">
    <property type="nucleotide sequence ID" value="NZ_BAAAHT010000014.1"/>
</dbReference>
<accession>A0ABS2L8C0</accession>
<protein>
    <submittedName>
        <fullName evidence="1">Uncharacterized protein</fullName>
    </submittedName>
</protein>